<dbReference type="AlphaFoldDB" id="A0A2N8ZAL4"/>
<protein>
    <submittedName>
        <fullName evidence="1">Putative Fip</fullName>
    </submittedName>
</protein>
<dbReference type="Pfam" id="PF20457">
    <property type="entry name" value="DUF6710"/>
    <property type="match status" value="1"/>
</dbReference>
<gene>
    <name evidence="1" type="ORF">VTAP4600_A0986</name>
</gene>
<proteinExistence type="predicted"/>
<dbReference type="InterPro" id="IPR046556">
    <property type="entry name" value="DUF6710"/>
</dbReference>
<dbReference type="OrthoDB" id="1777863at2"/>
<evidence type="ECO:0000313" key="1">
    <source>
        <dbReference type="EMBL" id="SON48965.1"/>
    </source>
</evidence>
<dbReference type="EMBL" id="LT960611">
    <property type="protein sequence ID" value="SON48965.1"/>
    <property type="molecule type" value="Genomic_DNA"/>
</dbReference>
<reference evidence="1 2" key="1">
    <citation type="submission" date="2017-10" db="EMBL/GenBank/DDBJ databases">
        <authorList>
            <person name="Banno H."/>
            <person name="Chua N.-H."/>
        </authorList>
    </citation>
    <scope>NUCLEOTIDE SEQUENCE [LARGE SCALE GENOMIC DNA]</scope>
    <source>
        <strain evidence="1">Vibrio tapetis CECT4600</strain>
    </source>
</reference>
<dbReference type="KEGG" id="vta:A0986"/>
<keyword evidence="2" id="KW-1185">Reference proteome</keyword>
<organism evidence="1 2">
    <name type="scientific">Vibrio tapetis subsp. tapetis</name>
    <dbReference type="NCBI Taxonomy" id="1671868"/>
    <lineage>
        <taxon>Bacteria</taxon>
        <taxon>Pseudomonadati</taxon>
        <taxon>Pseudomonadota</taxon>
        <taxon>Gammaproteobacteria</taxon>
        <taxon>Vibrionales</taxon>
        <taxon>Vibrionaceae</taxon>
        <taxon>Vibrio</taxon>
    </lineage>
</organism>
<name>A0A2N8ZAL4_9VIBR</name>
<dbReference type="RefSeq" id="WP_102521711.1">
    <property type="nucleotide sequence ID" value="NZ_LT960611.1"/>
</dbReference>
<dbReference type="Proteomes" id="UP000235828">
    <property type="component" value="Chromosome A"/>
</dbReference>
<evidence type="ECO:0000313" key="2">
    <source>
        <dbReference type="Proteomes" id="UP000235828"/>
    </source>
</evidence>
<accession>A0A2N8ZAL4</accession>
<sequence>MFSKRTRKDEVPLDFQNLIRRATELDELGNFEGLIDLQKTVWRRLQSELMLKPYISDDHDVGMGFEHGQLLFYPSSRYGHYWEYCDYEYENEALVLNFSSDIVIPNPWHPNRIIRNLGSIGTDLRNGPFKQTTNHSVEYCWPLCVGLVTGGNHSMAQAIIRGEGSVKPEALVDLSSLINRIRFTGLNWVDIETGDEISSSAKIVEIGWSWEIGRLLLKYPEAYKKHILMRS</sequence>